<dbReference type="Gene3D" id="1.10.1740.10">
    <property type="match status" value="1"/>
</dbReference>
<dbReference type="SUPFAM" id="SSF88659">
    <property type="entry name" value="Sigma3 and sigma4 domains of RNA polymerase sigma factors"/>
    <property type="match status" value="1"/>
</dbReference>
<proteinExistence type="inferred from homology"/>
<dbReference type="Gene3D" id="1.10.10.10">
    <property type="entry name" value="Winged helix-like DNA-binding domain superfamily/Winged helix DNA-binding domain"/>
    <property type="match status" value="1"/>
</dbReference>
<organism evidence="7 8">
    <name type="scientific">Odoribacter splanchnicus</name>
    <dbReference type="NCBI Taxonomy" id="28118"/>
    <lineage>
        <taxon>Bacteria</taxon>
        <taxon>Pseudomonadati</taxon>
        <taxon>Bacteroidota</taxon>
        <taxon>Bacteroidia</taxon>
        <taxon>Bacteroidales</taxon>
        <taxon>Odoribacteraceae</taxon>
        <taxon>Odoribacter</taxon>
    </lineage>
</organism>
<dbReference type="Proteomes" id="UP000283426">
    <property type="component" value="Unassembled WGS sequence"/>
</dbReference>
<dbReference type="InterPro" id="IPR007627">
    <property type="entry name" value="RNA_pol_sigma70_r2"/>
</dbReference>
<dbReference type="InterPro" id="IPR014284">
    <property type="entry name" value="RNA_pol_sigma-70_dom"/>
</dbReference>
<dbReference type="InterPro" id="IPR013249">
    <property type="entry name" value="RNA_pol_sigma70_r4_t2"/>
</dbReference>
<dbReference type="GeneID" id="61274408"/>
<dbReference type="PANTHER" id="PTHR43133">
    <property type="entry name" value="RNA POLYMERASE ECF-TYPE SIGMA FACTO"/>
    <property type="match status" value="1"/>
</dbReference>
<dbReference type="EMBL" id="QRYW01000001">
    <property type="protein sequence ID" value="RGV30640.1"/>
    <property type="molecule type" value="Genomic_DNA"/>
</dbReference>
<accession>A0A412WTG0</accession>
<dbReference type="SUPFAM" id="SSF88946">
    <property type="entry name" value="Sigma2 domain of RNA polymerase sigma factors"/>
    <property type="match status" value="1"/>
</dbReference>
<comment type="caution">
    <text evidence="7">The sequence shown here is derived from an EMBL/GenBank/DDBJ whole genome shotgun (WGS) entry which is preliminary data.</text>
</comment>
<dbReference type="InterPro" id="IPR013324">
    <property type="entry name" value="RNA_pol_sigma_r3/r4-like"/>
</dbReference>
<evidence type="ECO:0000259" key="6">
    <source>
        <dbReference type="Pfam" id="PF08281"/>
    </source>
</evidence>
<dbReference type="Pfam" id="PF04542">
    <property type="entry name" value="Sigma70_r2"/>
    <property type="match status" value="1"/>
</dbReference>
<dbReference type="GO" id="GO:0006352">
    <property type="term" value="P:DNA-templated transcription initiation"/>
    <property type="evidence" value="ECO:0007669"/>
    <property type="project" value="InterPro"/>
</dbReference>
<gene>
    <name evidence="7" type="ORF">DWW24_00815</name>
</gene>
<evidence type="ECO:0000256" key="3">
    <source>
        <dbReference type="ARBA" id="ARBA00023082"/>
    </source>
</evidence>
<sequence length="167" mass="20165">MSIYRDFELFFKENYSRFYFFAYQMIGEREICRDIVSDSFESIWSVILSGNKERELNWSKYMYSLVRNKCVDYIRHETAKGRYADFYLHMFGNEEEEETDDETERQIEIMYHMLSEFTPQTARILELCYFQKKTYNEAAEELHISASAVKKHIVGALKAFRTRLKEP</sequence>
<dbReference type="PANTHER" id="PTHR43133:SF46">
    <property type="entry name" value="RNA POLYMERASE SIGMA-70 FACTOR ECF SUBFAMILY"/>
    <property type="match status" value="1"/>
</dbReference>
<comment type="similarity">
    <text evidence="1">Belongs to the sigma-70 factor family. ECF subfamily.</text>
</comment>
<evidence type="ECO:0000256" key="4">
    <source>
        <dbReference type="ARBA" id="ARBA00023163"/>
    </source>
</evidence>
<evidence type="ECO:0000259" key="5">
    <source>
        <dbReference type="Pfam" id="PF04542"/>
    </source>
</evidence>
<reference evidence="7 8" key="1">
    <citation type="submission" date="2018-08" db="EMBL/GenBank/DDBJ databases">
        <title>A genome reference for cultivated species of the human gut microbiota.</title>
        <authorList>
            <person name="Zou Y."/>
            <person name="Xue W."/>
            <person name="Luo G."/>
        </authorList>
    </citation>
    <scope>NUCLEOTIDE SEQUENCE [LARGE SCALE GENOMIC DNA]</scope>
    <source>
        <strain evidence="7 8">AF14-6AC</strain>
    </source>
</reference>
<evidence type="ECO:0000256" key="1">
    <source>
        <dbReference type="ARBA" id="ARBA00010641"/>
    </source>
</evidence>
<dbReference type="InterPro" id="IPR013325">
    <property type="entry name" value="RNA_pol_sigma_r2"/>
</dbReference>
<keyword evidence="3" id="KW-0731">Sigma factor</keyword>
<evidence type="ECO:0000313" key="7">
    <source>
        <dbReference type="EMBL" id="RGV30640.1"/>
    </source>
</evidence>
<dbReference type="GO" id="GO:0016987">
    <property type="term" value="F:sigma factor activity"/>
    <property type="evidence" value="ECO:0007669"/>
    <property type="project" value="UniProtKB-KW"/>
</dbReference>
<dbReference type="NCBIfam" id="TIGR02937">
    <property type="entry name" value="sigma70-ECF"/>
    <property type="match status" value="1"/>
</dbReference>
<dbReference type="InterPro" id="IPR036388">
    <property type="entry name" value="WH-like_DNA-bd_sf"/>
</dbReference>
<protein>
    <submittedName>
        <fullName evidence="7">Sigma-70 family RNA polymerase sigma factor</fullName>
    </submittedName>
</protein>
<evidence type="ECO:0000313" key="8">
    <source>
        <dbReference type="Proteomes" id="UP000283426"/>
    </source>
</evidence>
<evidence type="ECO:0000256" key="2">
    <source>
        <dbReference type="ARBA" id="ARBA00023015"/>
    </source>
</evidence>
<dbReference type="GO" id="GO:0003677">
    <property type="term" value="F:DNA binding"/>
    <property type="evidence" value="ECO:0007669"/>
    <property type="project" value="InterPro"/>
</dbReference>
<keyword evidence="2" id="KW-0805">Transcription regulation</keyword>
<dbReference type="Pfam" id="PF08281">
    <property type="entry name" value="Sigma70_r4_2"/>
    <property type="match status" value="1"/>
</dbReference>
<keyword evidence="4" id="KW-0804">Transcription</keyword>
<feature type="domain" description="RNA polymerase sigma-70 region 2" evidence="5">
    <location>
        <begin position="11"/>
        <end position="78"/>
    </location>
</feature>
<dbReference type="RefSeq" id="WP_013611450.1">
    <property type="nucleotide sequence ID" value="NZ_JABWDG010000049.1"/>
</dbReference>
<feature type="domain" description="RNA polymerase sigma factor 70 region 4 type 2" evidence="6">
    <location>
        <begin position="108"/>
        <end position="159"/>
    </location>
</feature>
<name>A0A412WTG0_9BACT</name>
<dbReference type="OMA" id="IGEREIC"/>
<dbReference type="AlphaFoldDB" id="A0A412WTG0"/>
<dbReference type="InterPro" id="IPR039425">
    <property type="entry name" value="RNA_pol_sigma-70-like"/>
</dbReference>